<evidence type="ECO:0000313" key="2">
    <source>
        <dbReference type="Proteomes" id="UP000217343"/>
    </source>
</evidence>
<dbReference type="Proteomes" id="UP000217343">
    <property type="component" value="Chromosome"/>
</dbReference>
<reference evidence="1 2" key="1">
    <citation type="submission" date="2017-06" db="EMBL/GenBank/DDBJ databases">
        <title>Sequencing and comparative analysis of myxobacterial genomes.</title>
        <authorList>
            <person name="Rupp O."/>
            <person name="Goesmann A."/>
            <person name="Sogaard-Andersen L."/>
        </authorList>
    </citation>
    <scope>NUCLEOTIDE SEQUENCE [LARGE SCALE GENOMIC DNA]</scope>
    <source>
        <strain evidence="1 2">DSM 14697</strain>
    </source>
</reference>
<dbReference type="EMBL" id="CP022203">
    <property type="protein sequence ID" value="ATB50930.1"/>
    <property type="molecule type" value="Genomic_DNA"/>
</dbReference>
<dbReference type="KEGG" id="mmas:MYMAC_006587"/>
<proteinExistence type="predicted"/>
<accession>A0A250K4U7</accession>
<organism evidence="1 2">
    <name type="scientific">Corallococcus macrosporus DSM 14697</name>
    <dbReference type="NCBI Taxonomy" id="1189310"/>
    <lineage>
        <taxon>Bacteria</taxon>
        <taxon>Pseudomonadati</taxon>
        <taxon>Myxococcota</taxon>
        <taxon>Myxococcia</taxon>
        <taxon>Myxococcales</taxon>
        <taxon>Cystobacterineae</taxon>
        <taxon>Myxococcaceae</taxon>
        <taxon>Corallococcus</taxon>
    </lineage>
</organism>
<sequence>MLVARNPDAFNARLAGTDAEGLAALRRGFEAAFGWAPPAEFDDWLAIEAALGIDAGEEDYWGAGDRSLLLDFFNPESHQATEALASGAFLAQNAEGLLAGLFPLSEDASGDRALASLLPDSLGLLRVHSFRHERGDLGEAQCLKSFVVNQWSSEDASEAGSPPGDVGLVRYEYLMELTAMLDMAMATERQAQPSLELPDSAQLYLRSRWLMRMVWGQPSELLSELLAQAPGLSEWDAERTLWRRHPVLTNYWMVAHSFLGNDSACAETVAVGLQASGLLTRRLAEHIRQLLAAPEDTHLGRLEPATFKELRRITRASARSDQLSV</sequence>
<keyword evidence="2" id="KW-1185">Reference proteome</keyword>
<gene>
    <name evidence="1" type="ORF">MYMAC_006587</name>
</gene>
<dbReference type="AlphaFoldDB" id="A0A250K4U7"/>
<name>A0A250K4U7_9BACT</name>
<protein>
    <submittedName>
        <fullName evidence="1">Uncharacterized protein</fullName>
    </submittedName>
</protein>
<evidence type="ECO:0000313" key="1">
    <source>
        <dbReference type="EMBL" id="ATB50930.1"/>
    </source>
</evidence>